<protein>
    <submittedName>
        <fullName evidence="2">Uncharacterized protein</fullName>
    </submittedName>
</protein>
<comment type="caution">
    <text evidence="2">The sequence shown here is derived from an EMBL/GenBank/DDBJ whole genome shotgun (WGS) entry which is preliminary data.</text>
</comment>
<name>A0A934KLY9_9BACT</name>
<accession>A0A934KLY9</accession>
<evidence type="ECO:0000313" key="3">
    <source>
        <dbReference type="Proteomes" id="UP000614410"/>
    </source>
</evidence>
<evidence type="ECO:0000256" key="1">
    <source>
        <dbReference type="SAM" id="MobiDB-lite"/>
    </source>
</evidence>
<reference evidence="2 3" key="1">
    <citation type="submission" date="2020-10" db="EMBL/GenBank/DDBJ databases">
        <title>Ca. Dormibacterota MAGs.</title>
        <authorList>
            <person name="Montgomery K."/>
        </authorList>
    </citation>
    <scope>NUCLEOTIDE SEQUENCE [LARGE SCALE GENOMIC DNA]</scope>
    <source>
        <strain evidence="2">Mitchell_Peninsula_5</strain>
    </source>
</reference>
<proteinExistence type="predicted"/>
<dbReference type="Proteomes" id="UP000614410">
    <property type="component" value="Unassembled WGS sequence"/>
</dbReference>
<gene>
    <name evidence="2" type="ORF">JF887_02965</name>
</gene>
<feature type="region of interest" description="Disordered" evidence="1">
    <location>
        <begin position="1"/>
        <end position="35"/>
    </location>
</feature>
<sequence length="47" mass="4978">MTGVTRSDAGRVGAGRSRRHQPIAEGPPSNPVIDPELARRLLEELGG</sequence>
<evidence type="ECO:0000313" key="2">
    <source>
        <dbReference type="EMBL" id="MBJ7608380.1"/>
    </source>
</evidence>
<dbReference type="EMBL" id="JAEKNN010000012">
    <property type="protein sequence ID" value="MBJ7608380.1"/>
    <property type="molecule type" value="Genomic_DNA"/>
</dbReference>
<organism evidence="2 3">
    <name type="scientific">Candidatus Amunia macphersoniae</name>
    <dbReference type="NCBI Taxonomy" id="3127014"/>
    <lineage>
        <taxon>Bacteria</taxon>
        <taxon>Bacillati</taxon>
        <taxon>Candidatus Dormiibacterota</taxon>
        <taxon>Candidatus Dormibacteria</taxon>
        <taxon>Candidatus Aeolococcales</taxon>
        <taxon>Candidatus Aeolococcaceae</taxon>
        <taxon>Candidatus Amunia</taxon>
    </lineage>
</organism>
<dbReference type="AlphaFoldDB" id="A0A934KLY9"/>